<dbReference type="PANTHER" id="PTHR23404">
    <property type="entry name" value="MOLYBDOPTERIN SYNTHASE RELATED"/>
    <property type="match status" value="1"/>
</dbReference>
<dbReference type="InterPro" id="IPR004435">
    <property type="entry name" value="MobB_dom"/>
</dbReference>
<dbReference type="AlphaFoldDB" id="A0A0E3Q735"/>
<dbReference type="Pfam" id="PF02391">
    <property type="entry name" value="MoaE"/>
    <property type="match status" value="1"/>
</dbReference>
<dbReference type="GO" id="GO:0005525">
    <property type="term" value="F:GTP binding"/>
    <property type="evidence" value="ECO:0007669"/>
    <property type="project" value="InterPro"/>
</dbReference>
<dbReference type="SUPFAM" id="SSF54690">
    <property type="entry name" value="Molybdopterin synthase subunit MoaE"/>
    <property type="match status" value="1"/>
</dbReference>
<keyword evidence="3" id="KW-1185">Reference proteome</keyword>
<dbReference type="InterPro" id="IPR003448">
    <property type="entry name" value="Mopterin_biosynth_MoaE"/>
</dbReference>
<dbReference type="Pfam" id="PF03205">
    <property type="entry name" value="MobB"/>
    <property type="match status" value="1"/>
</dbReference>
<accession>A0A0E3Q735</accession>
<dbReference type="Proteomes" id="UP000033096">
    <property type="component" value="Chromosome"/>
</dbReference>
<dbReference type="STRING" id="1434123.MSVAZ_2334"/>
<proteinExistence type="predicted"/>
<dbReference type="SUPFAM" id="SSF52540">
    <property type="entry name" value="P-loop containing nucleoside triphosphate hydrolases"/>
    <property type="match status" value="1"/>
</dbReference>
<sequence>MKVISVVGYKKSGKTSVVSALVRNLSGFGTVGTIKHMGEQSLNPAETDTGRHFDAGADTVIGITGTEETGTEVVSFSRDLNLEDALDLLCDQGLDFAVVEGFKESNLPKIAIGDLQGVSNLVFRLPAEIDMHEELTASLVGIALAQPDRYTLEALIKKARKNPAIRKAGAIGTFTGIVRELAGNERTSRLEFEKYEPEASKILDQIREELKQKEGILEVLIHHKVGVIKAGEDIVYIVVAAAHRGELFSALSEAIERLKIEAPIWKKEFTEKEEFWVHDREHPEN</sequence>
<dbReference type="GeneID" id="24810819"/>
<name>A0A0E3Q735_9EURY</name>
<dbReference type="PATRIC" id="fig|1434123.4.peg.2851"/>
<dbReference type="Gene3D" id="3.90.1170.40">
    <property type="entry name" value="Molybdopterin biosynthesis MoaE subunit"/>
    <property type="match status" value="1"/>
</dbReference>
<dbReference type="NCBIfam" id="NF011061">
    <property type="entry name" value="PRK14493.1"/>
    <property type="match status" value="1"/>
</dbReference>
<reference evidence="2 3" key="1">
    <citation type="submission" date="2014-07" db="EMBL/GenBank/DDBJ databases">
        <title>Methanogenic archaea and the global carbon cycle.</title>
        <authorList>
            <person name="Henriksen J.R."/>
            <person name="Luke J."/>
            <person name="Reinhart S."/>
            <person name="Benedict M.N."/>
            <person name="Youngblut N.D."/>
            <person name="Metcalf M.E."/>
            <person name="Whitaker R.J."/>
            <person name="Metcalf W.W."/>
        </authorList>
    </citation>
    <scope>NUCLEOTIDE SEQUENCE [LARGE SCALE GENOMIC DNA]</scope>
    <source>
        <strain evidence="2 3">Z-761</strain>
    </source>
</reference>
<dbReference type="EMBL" id="CP009520">
    <property type="protein sequence ID" value="AKB44603.1"/>
    <property type="molecule type" value="Genomic_DNA"/>
</dbReference>
<evidence type="ECO:0000313" key="2">
    <source>
        <dbReference type="EMBL" id="AKB44603.1"/>
    </source>
</evidence>
<dbReference type="HOGENOM" id="CLU_088141_0_0_2"/>
<dbReference type="NCBIfam" id="TIGR00176">
    <property type="entry name" value="mobB"/>
    <property type="match status" value="1"/>
</dbReference>
<feature type="domain" description="Molybdopterin-guanine dinucleotide biosynthesis protein B (MobB)" evidence="1">
    <location>
        <begin position="3"/>
        <end position="112"/>
    </location>
</feature>
<dbReference type="Gene3D" id="3.40.50.300">
    <property type="entry name" value="P-loop containing nucleotide triphosphate hydrolases"/>
    <property type="match status" value="1"/>
</dbReference>
<dbReference type="InterPro" id="IPR027417">
    <property type="entry name" value="P-loop_NTPase"/>
</dbReference>
<gene>
    <name evidence="2" type="ORF">MSVAZ_2334</name>
</gene>
<organism evidence="2 3">
    <name type="scientific">Methanosarcina vacuolata Z-761</name>
    <dbReference type="NCBI Taxonomy" id="1434123"/>
    <lineage>
        <taxon>Archaea</taxon>
        <taxon>Methanobacteriati</taxon>
        <taxon>Methanobacteriota</taxon>
        <taxon>Stenosarchaea group</taxon>
        <taxon>Methanomicrobia</taxon>
        <taxon>Methanosarcinales</taxon>
        <taxon>Methanosarcinaceae</taxon>
        <taxon>Methanosarcina</taxon>
    </lineage>
</organism>
<protein>
    <submittedName>
        <fullName evidence="2">Molybdopterin-guanine dinucleotide biosynthesis protein MobB</fullName>
    </submittedName>
</protein>
<evidence type="ECO:0000313" key="3">
    <source>
        <dbReference type="Proteomes" id="UP000033096"/>
    </source>
</evidence>
<dbReference type="InterPro" id="IPR036563">
    <property type="entry name" value="MoaE_sf"/>
</dbReference>
<dbReference type="CDD" id="cd00756">
    <property type="entry name" value="MoaE"/>
    <property type="match status" value="1"/>
</dbReference>
<dbReference type="RefSeq" id="WP_048121391.1">
    <property type="nucleotide sequence ID" value="NZ_CP009520.1"/>
</dbReference>
<dbReference type="KEGG" id="mvc:MSVAZ_2334"/>
<evidence type="ECO:0000259" key="1">
    <source>
        <dbReference type="Pfam" id="PF03205"/>
    </source>
</evidence>
<dbReference type="GO" id="GO:0006777">
    <property type="term" value="P:Mo-molybdopterin cofactor biosynthetic process"/>
    <property type="evidence" value="ECO:0007669"/>
    <property type="project" value="InterPro"/>
</dbReference>